<dbReference type="EnsemblPlants" id="evm.model.05.1032">
    <property type="protein sequence ID" value="cds.evm.model.05.1032"/>
    <property type="gene ID" value="evm.TU.05.1032"/>
</dbReference>
<dbReference type="Proteomes" id="UP000596661">
    <property type="component" value="Chromosome 5"/>
</dbReference>
<dbReference type="EMBL" id="UZAU01000486">
    <property type="status" value="NOT_ANNOTATED_CDS"/>
    <property type="molecule type" value="Genomic_DNA"/>
</dbReference>
<dbReference type="AlphaFoldDB" id="A0A803PJQ4"/>
<evidence type="ECO:0000313" key="2">
    <source>
        <dbReference type="EnsemblPlants" id="cds.evm.model.05.1032"/>
    </source>
</evidence>
<protein>
    <submittedName>
        <fullName evidence="2">Uncharacterized protein</fullName>
    </submittedName>
</protein>
<feature type="region of interest" description="Disordered" evidence="1">
    <location>
        <begin position="51"/>
        <end position="113"/>
    </location>
</feature>
<reference evidence="2" key="1">
    <citation type="submission" date="2018-11" db="EMBL/GenBank/DDBJ databases">
        <authorList>
            <person name="Grassa J C."/>
        </authorList>
    </citation>
    <scope>NUCLEOTIDE SEQUENCE [LARGE SCALE GENOMIC DNA]</scope>
</reference>
<sequence>MGADPNVHVPVITGIPTNLTDVATLAILAGTTNLATTTGHVDPTIPVGLNNRPMSCREDPPLAPPNEGRTHVEQPPGTTTGFGPRFLKNQDKPSTMRRRTSLGMGGNTQDNNLRSESSEFRYLDPPHSNIWCDLPSVNTQATPANQGRTGDETLFSIGLANHEKLPIIGLAGQRESPFLGVADPILAHSGL</sequence>
<keyword evidence="3" id="KW-1185">Reference proteome</keyword>
<evidence type="ECO:0000256" key="1">
    <source>
        <dbReference type="SAM" id="MobiDB-lite"/>
    </source>
</evidence>
<name>A0A803PJQ4_CANSA</name>
<accession>A0A803PJQ4</accession>
<organism evidence="2 3">
    <name type="scientific">Cannabis sativa</name>
    <name type="common">Hemp</name>
    <name type="synonym">Marijuana</name>
    <dbReference type="NCBI Taxonomy" id="3483"/>
    <lineage>
        <taxon>Eukaryota</taxon>
        <taxon>Viridiplantae</taxon>
        <taxon>Streptophyta</taxon>
        <taxon>Embryophyta</taxon>
        <taxon>Tracheophyta</taxon>
        <taxon>Spermatophyta</taxon>
        <taxon>Magnoliopsida</taxon>
        <taxon>eudicotyledons</taxon>
        <taxon>Gunneridae</taxon>
        <taxon>Pentapetalae</taxon>
        <taxon>rosids</taxon>
        <taxon>fabids</taxon>
        <taxon>Rosales</taxon>
        <taxon>Cannabaceae</taxon>
        <taxon>Cannabis</taxon>
    </lineage>
</organism>
<evidence type="ECO:0000313" key="3">
    <source>
        <dbReference type="Proteomes" id="UP000596661"/>
    </source>
</evidence>
<proteinExistence type="predicted"/>
<reference evidence="2" key="2">
    <citation type="submission" date="2021-03" db="UniProtKB">
        <authorList>
            <consortium name="EnsemblPlants"/>
        </authorList>
    </citation>
    <scope>IDENTIFICATION</scope>
</reference>
<dbReference type="Gramene" id="evm.model.05.1032">
    <property type="protein sequence ID" value="cds.evm.model.05.1032"/>
    <property type="gene ID" value="evm.TU.05.1032"/>
</dbReference>